<dbReference type="Gene3D" id="2.60.40.10">
    <property type="entry name" value="Immunoglobulins"/>
    <property type="match status" value="1"/>
</dbReference>
<dbReference type="SUPFAM" id="SSF49265">
    <property type="entry name" value="Fibronectin type III"/>
    <property type="match status" value="1"/>
</dbReference>
<evidence type="ECO:0000313" key="4">
    <source>
        <dbReference type="Proteomes" id="UP000176992"/>
    </source>
</evidence>
<feature type="signal peptide" evidence="1">
    <location>
        <begin position="1"/>
        <end position="24"/>
    </location>
</feature>
<dbReference type="InterPro" id="IPR003961">
    <property type="entry name" value="FN3_dom"/>
</dbReference>
<dbReference type="EMBL" id="MFIV01000077">
    <property type="protein sequence ID" value="OGF98600.1"/>
    <property type="molecule type" value="Genomic_DNA"/>
</dbReference>
<gene>
    <name evidence="3" type="ORF">A2Z86_00440</name>
</gene>
<sequence>MPGLRVMLFSALLAAIASFSSLKAGEVKTFSREIAADKDEFIIEVEGTLDPQNIEITIENLGSSPVVDPRISVNDKYDWYDVNSIAAEATRECLTDQEKALGVWEWILFKRFQLSPRDRSALSPVRGMNGYGYGNCGFCSAWLKALCTAAGVKTRIQEIWGHTVNEVFYDSQWHYLDSNCKVYYLGADNRSFASLAELEHNPGLVQRTIHSHDPWVRQPDSLARSKVFIDYICTWGDNYIDDHNDDEIAKNYTMSYTLKQGETLIRWWGPELGKYESAQRRAPQQYANGRLIWEPDLDKVDVLPYLRVIDNVTTVQQDNWKPAIHCARLQNENMSRPSRFTIPITSPYPIVGGNFSCRLVKEGDSKVKREGNPRDYAGVCYGSPDFYASRLGAFREGKGTLEVKANLDSSMARQQPLYNYEIGFSLSGNADARPVTQSGVEHFKAVTDLQVSPHSLPALARGRNLVKYRDSNPEAGKKVRLTWKYCVVDTNSAPLPPAAAVSPVVKGSVSSLTPLLRWQPARDPDEGDSVTDYQVMISLFPRCRWPLGSSLHRNTGSNVPEWSVPEGFLNSGVTYYWKVRARDSRRAVGEWSEVFSFKTAENAE</sequence>
<dbReference type="SUPFAM" id="SSF54001">
    <property type="entry name" value="Cysteine proteinases"/>
    <property type="match status" value="1"/>
</dbReference>
<keyword evidence="1" id="KW-0732">Signal</keyword>
<proteinExistence type="predicted"/>
<evidence type="ECO:0000259" key="2">
    <source>
        <dbReference type="PROSITE" id="PS50853"/>
    </source>
</evidence>
<evidence type="ECO:0000256" key="1">
    <source>
        <dbReference type="SAM" id="SignalP"/>
    </source>
</evidence>
<dbReference type="InterPro" id="IPR036116">
    <property type="entry name" value="FN3_sf"/>
</dbReference>
<protein>
    <recommendedName>
        <fullName evidence="2">Fibronectin type-III domain-containing protein</fullName>
    </recommendedName>
</protein>
<dbReference type="InterPro" id="IPR013783">
    <property type="entry name" value="Ig-like_fold"/>
</dbReference>
<dbReference type="AlphaFoldDB" id="A0A1F5YEJ4"/>
<dbReference type="PROSITE" id="PS50853">
    <property type="entry name" value="FN3"/>
    <property type="match status" value="1"/>
</dbReference>
<name>A0A1F5YEJ4_9BACT</name>
<dbReference type="InterPro" id="IPR038765">
    <property type="entry name" value="Papain-like_cys_pep_sf"/>
</dbReference>
<evidence type="ECO:0000313" key="3">
    <source>
        <dbReference type="EMBL" id="OGF98600.1"/>
    </source>
</evidence>
<comment type="caution">
    <text evidence="3">The sequence shown here is derived from an EMBL/GenBank/DDBJ whole genome shotgun (WGS) entry which is preliminary data.</text>
</comment>
<dbReference type="Proteomes" id="UP000176992">
    <property type="component" value="Unassembled WGS sequence"/>
</dbReference>
<accession>A0A1F5YEJ4</accession>
<feature type="domain" description="Fibronectin type-III" evidence="2">
    <location>
        <begin position="500"/>
        <end position="602"/>
    </location>
</feature>
<reference evidence="3 4" key="1">
    <citation type="journal article" date="2016" name="Nat. Commun.">
        <title>Thousands of microbial genomes shed light on interconnected biogeochemical processes in an aquifer system.</title>
        <authorList>
            <person name="Anantharaman K."/>
            <person name="Brown C.T."/>
            <person name="Hug L.A."/>
            <person name="Sharon I."/>
            <person name="Castelle C.J."/>
            <person name="Probst A.J."/>
            <person name="Thomas B.C."/>
            <person name="Singh A."/>
            <person name="Wilkins M.J."/>
            <person name="Karaoz U."/>
            <person name="Brodie E.L."/>
            <person name="Williams K.H."/>
            <person name="Hubbard S.S."/>
            <person name="Banfield J.F."/>
        </authorList>
    </citation>
    <scope>NUCLEOTIDE SEQUENCE [LARGE SCALE GENOMIC DNA]</scope>
</reference>
<feature type="chain" id="PRO_5009522408" description="Fibronectin type-III domain-containing protein" evidence="1">
    <location>
        <begin position="25"/>
        <end position="604"/>
    </location>
</feature>
<organism evidence="3 4">
    <name type="scientific">Candidatus Glassbacteria bacterium GWA2_58_10</name>
    <dbReference type="NCBI Taxonomy" id="1817865"/>
    <lineage>
        <taxon>Bacteria</taxon>
        <taxon>Candidatus Glassiibacteriota</taxon>
    </lineage>
</organism>